<evidence type="ECO:0000313" key="3">
    <source>
        <dbReference type="Proteomes" id="UP000237819"/>
    </source>
</evidence>
<reference evidence="2 3" key="1">
    <citation type="submission" date="2018-02" db="EMBL/GenBank/DDBJ databases">
        <title>Comparative genomes isolates from brazilian mangrove.</title>
        <authorList>
            <person name="Araujo J.E."/>
            <person name="Taketani R.G."/>
            <person name="Silva M.C.P."/>
            <person name="Loureco M.V."/>
            <person name="Andreote F.D."/>
        </authorList>
    </citation>
    <scope>NUCLEOTIDE SEQUENCE [LARGE SCALE GENOMIC DNA]</scope>
    <source>
        <strain evidence="2 3">Nap-Phe MGV</strain>
    </source>
</reference>
<proteinExistence type="predicted"/>
<sequence length="209" mass="23296">MGNTLQRLLICALVLVCCGVIFWMESLFEVTVHQPSVDIKNLSMELSEWRGETVPMDEEIVRFAGAGSSISRIYNRAGEVPVAVYGAVWDNRSIIDDIAPHPPTVCYPNAGWTLERQKVVQIDGSIDMCLSEFSRAGDKLVTAHWYQLGDLRYSDALSTRASLISLWGKKEWSPVVKILLQTQAPSIEDAQARLVDIANEVNPFVSTIR</sequence>
<evidence type="ECO:0000259" key="1">
    <source>
        <dbReference type="Pfam" id="PF11984"/>
    </source>
</evidence>
<dbReference type="Pfam" id="PF11984">
    <property type="entry name" value="DUF3485"/>
    <property type="match status" value="1"/>
</dbReference>
<dbReference type="InterPro" id="IPR014263">
    <property type="entry name" value="Methanolan_biosynth_EpsI"/>
</dbReference>
<dbReference type="RefSeq" id="WP_105335916.1">
    <property type="nucleotide sequence ID" value="NZ_PUHZ01000014.1"/>
</dbReference>
<dbReference type="NCBIfam" id="TIGR02914">
    <property type="entry name" value="EpsI_fam"/>
    <property type="match status" value="1"/>
</dbReference>
<comment type="caution">
    <text evidence="2">The sequence shown here is derived from an EMBL/GenBank/DDBJ whole genome shotgun (WGS) entry which is preliminary data.</text>
</comment>
<feature type="domain" description="Methanolan biosynthesis EpsI" evidence="1">
    <location>
        <begin position="12"/>
        <end position="201"/>
    </location>
</feature>
<protein>
    <submittedName>
        <fullName evidence="2">EpsI family protein</fullName>
    </submittedName>
</protein>
<dbReference type="Proteomes" id="UP000237819">
    <property type="component" value="Unassembled WGS sequence"/>
</dbReference>
<dbReference type="AlphaFoldDB" id="A0A2S8GLW7"/>
<dbReference type="EMBL" id="PUHZ01000014">
    <property type="protein sequence ID" value="PQO45425.1"/>
    <property type="molecule type" value="Genomic_DNA"/>
</dbReference>
<evidence type="ECO:0000313" key="2">
    <source>
        <dbReference type="EMBL" id="PQO45425.1"/>
    </source>
</evidence>
<accession>A0A2S8GLW7</accession>
<name>A0A2S8GLW7_9BACT</name>
<organism evidence="2 3">
    <name type="scientific">Blastopirellula marina</name>
    <dbReference type="NCBI Taxonomy" id="124"/>
    <lineage>
        <taxon>Bacteria</taxon>
        <taxon>Pseudomonadati</taxon>
        <taxon>Planctomycetota</taxon>
        <taxon>Planctomycetia</taxon>
        <taxon>Pirellulales</taxon>
        <taxon>Pirellulaceae</taxon>
        <taxon>Blastopirellula</taxon>
    </lineage>
</organism>
<gene>
    <name evidence="2" type="primary">epsI</name>
    <name evidence="2" type="ORF">C5Y93_13315</name>
</gene>